<evidence type="ECO:0000256" key="4">
    <source>
        <dbReference type="ARBA" id="ARBA00023136"/>
    </source>
</evidence>
<keyword evidence="4 6" id="KW-0472">Membrane</keyword>
<feature type="transmembrane region" description="Helical" evidence="6">
    <location>
        <begin position="255"/>
        <end position="274"/>
    </location>
</feature>
<feature type="transmembrane region" description="Helical" evidence="6">
    <location>
        <begin position="430"/>
        <end position="448"/>
    </location>
</feature>
<feature type="transmembrane region" description="Helical" evidence="6">
    <location>
        <begin position="650"/>
        <end position="669"/>
    </location>
</feature>
<gene>
    <name evidence="7" type="ORF">AWZ03_003381</name>
</gene>
<evidence type="ECO:0000313" key="7">
    <source>
        <dbReference type="EMBL" id="TDG50165.1"/>
    </source>
</evidence>
<keyword evidence="2 6" id="KW-0812">Transmembrane</keyword>
<reference evidence="7 8" key="1">
    <citation type="journal article" date="2019" name="J. Hered.">
        <title>An Improved Genome Assembly for Drosophila navojoa, the Basal Species in the mojavensis Cluster.</title>
        <authorList>
            <person name="Vanderlinde T."/>
            <person name="Dupim E.G."/>
            <person name="Nazario-Yepiz N.O."/>
            <person name="Carvalho A.B."/>
        </authorList>
    </citation>
    <scope>NUCLEOTIDE SEQUENCE [LARGE SCALE GENOMIC DNA]</scope>
    <source>
        <strain evidence="7">Navoj_Jal97</strain>
        <tissue evidence="7">Whole organism</tissue>
    </source>
</reference>
<feature type="transmembrane region" description="Helical" evidence="6">
    <location>
        <begin position="48"/>
        <end position="72"/>
    </location>
</feature>
<comment type="caution">
    <text evidence="7">The sequence shown here is derived from an EMBL/GenBank/DDBJ whole genome shotgun (WGS) entry which is preliminary data.</text>
</comment>
<feature type="transmembrane region" description="Helical" evidence="6">
    <location>
        <begin position="531"/>
        <end position="550"/>
    </location>
</feature>
<dbReference type="InterPro" id="IPR003689">
    <property type="entry name" value="ZIP"/>
</dbReference>
<dbReference type="PANTHER" id="PTHR11040:SF203">
    <property type="entry name" value="FI18611P1-RELATED"/>
    <property type="match status" value="1"/>
</dbReference>
<evidence type="ECO:0000256" key="1">
    <source>
        <dbReference type="ARBA" id="ARBA00004141"/>
    </source>
</evidence>
<sequence>MNDHNLLVAKIVVIVVLLVVTLIFCFLPYILNRWFKWTQREKSNAREFLAVLCLLNFGGGVLIATTFIHILPAVVGVVSALQKCEMLATTPFALPEMLMCTGFFLMYAIEELMYFIVGRRQERKQKAMQEALQVAMEQVTEPEEKVDLELGAQVEPEQPNWLRGLGIIVALSLHELFGGMAIGLEETVDTVWFMCAAIAVHKLVLAFCIGMEIMMAHTRWLIAVIYLIVFSIVTPIGVGIGIAITENTSANHPSIPAGILQGIACGTLLYVVYFEIVAKNHAGWRIFLCSLGGFLLMFGLQIGVGGAKMFEKQMPLVVPTTTAKVMEVLDVSSTAATATGDRHALLVAKIVAMVVLIVVTVICGSLPYMLDRCLKWTKKDPEETRSSTAVRCLLYFGGGVLFCTTFLHMLPEVIETVELLQHCGILADTPFALTEMLMCTGFFLMYALDEVMHVVMQHHQQKLSRKESLASQAFVRGHSIRHSVLLTGRKPDDVEPITEEHQPCDHGLPPKNGHGHSHMPVDTDGSSMRGLGIILALSLHELFEGMAIGLEGTVGTVWFMFGAVAAHKLVLAFCVGMELLVARTRAYLAIIYLITFSIVTPIGIGIGIAISQQSNGNQTNVPSGILQGIASGTLLYVVFFEILTQSHAGWRAYLAALAGFALMFGLQILSDEAEGADSDSCY</sequence>
<dbReference type="OrthoDB" id="448280at2759"/>
<feature type="transmembrane region" description="Helical" evidence="6">
    <location>
        <begin position="221"/>
        <end position="243"/>
    </location>
</feature>
<keyword evidence="3 6" id="KW-1133">Transmembrane helix</keyword>
<evidence type="ECO:0000313" key="8">
    <source>
        <dbReference type="Proteomes" id="UP000295192"/>
    </source>
</evidence>
<dbReference type="OMA" id="PPKDHHG"/>
<evidence type="ECO:0000256" key="6">
    <source>
        <dbReference type="SAM" id="Phobius"/>
    </source>
</evidence>
<feature type="transmembrane region" description="Helical" evidence="6">
    <location>
        <begin position="165"/>
        <end position="184"/>
    </location>
</feature>
<dbReference type="GO" id="GO:0005385">
    <property type="term" value="F:zinc ion transmembrane transporter activity"/>
    <property type="evidence" value="ECO:0007669"/>
    <property type="project" value="TreeGrafter"/>
</dbReference>
<feature type="transmembrane region" description="Helical" evidence="6">
    <location>
        <begin position="6"/>
        <end position="27"/>
    </location>
</feature>
<dbReference type="AlphaFoldDB" id="A0A484BQK6"/>
<feature type="transmembrane region" description="Helical" evidence="6">
    <location>
        <begin position="350"/>
        <end position="371"/>
    </location>
</feature>
<evidence type="ECO:0008006" key="9">
    <source>
        <dbReference type="Google" id="ProtNLM"/>
    </source>
</evidence>
<dbReference type="EMBL" id="LSRL02000017">
    <property type="protein sequence ID" value="TDG50165.1"/>
    <property type="molecule type" value="Genomic_DNA"/>
</dbReference>
<feature type="region of interest" description="Disordered" evidence="5">
    <location>
        <begin position="496"/>
        <end position="518"/>
    </location>
</feature>
<protein>
    <recommendedName>
        <fullName evidence="9">Zinc transporter ZIP1</fullName>
    </recommendedName>
</protein>
<dbReference type="Pfam" id="PF02535">
    <property type="entry name" value="Zip"/>
    <property type="match status" value="2"/>
</dbReference>
<evidence type="ECO:0000256" key="5">
    <source>
        <dbReference type="SAM" id="MobiDB-lite"/>
    </source>
</evidence>
<accession>A0A484BQK6</accession>
<proteinExistence type="predicted"/>
<comment type="subcellular location">
    <subcellularLocation>
        <location evidence="1">Membrane</location>
        <topology evidence="1">Multi-pass membrane protein</topology>
    </subcellularLocation>
</comment>
<feature type="transmembrane region" description="Helical" evidence="6">
    <location>
        <begin position="190"/>
        <end position="209"/>
    </location>
</feature>
<dbReference type="GO" id="GO:0005886">
    <property type="term" value="C:plasma membrane"/>
    <property type="evidence" value="ECO:0007669"/>
    <property type="project" value="TreeGrafter"/>
</dbReference>
<name>A0A484BQK6_DRONA</name>
<evidence type="ECO:0000256" key="2">
    <source>
        <dbReference type="ARBA" id="ARBA00022692"/>
    </source>
</evidence>
<dbReference type="STRING" id="7232.A0A484BQK6"/>
<feature type="transmembrane region" description="Helical" evidence="6">
    <location>
        <begin position="92"/>
        <end position="117"/>
    </location>
</feature>
<evidence type="ECO:0000256" key="3">
    <source>
        <dbReference type="ARBA" id="ARBA00022989"/>
    </source>
</evidence>
<feature type="transmembrane region" description="Helical" evidence="6">
    <location>
        <begin position="587"/>
        <end position="612"/>
    </location>
</feature>
<feature type="transmembrane region" description="Helical" evidence="6">
    <location>
        <begin position="556"/>
        <end position="575"/>
    </location>
</feature>
<feature type="transmembrane region" description="Helical" evidence="6">
    <location>
        <begin position="624"/>
        <end position="643"/>
    </location>
</feature>
<dbReference type="Proteomes" id="UP000295192">
    <property type="component" value="Unassembled WGS sequence"/>
</dbReference>
<feature type="transmembrane region" description="Helical" evidence="6">
    <location>
        <begin position="286"/>
        <end position="307"/>
    </location>
</feature>
<organism evidence="7 8">
    <name type="scientific">Drosophila navojoa</name>
    <name type="common">Fruit fly</name>
    <dbReference type="NCBI Taxonomy" id="7232"/>
    <lineage>
        <taxon>Eukaryota</taxon>
        <taxon>Metazoa</taxon>
        <taxon>Ecdysozoa</taxon>
        <taxon>Arthropoda</taxon>
        <taxon>Hexapoda</taxon>
        <taxon>Insecta</taxon>
        <taxon>Pterygota</taxon>
        <taxon>Neoptera</taxon>
        <taxon>Endopterygota</taxon>
        <taxon>Diptera</taxon>
        <taxon>Brachycera</taxon>
        <taxon>Muscomorpha</taxon>
        <taxon>Ephydroidea</taxon>
        <taxon>Drosophilidae</taxon>
        <taxon>Drosophila</taxon>
    </lineage>
</organism>
<keyword evidence="8" id="KW-1185">Reference proteome</keyword>
<feature type="transmembrane region" description="Helical" evidence="6">
    <location>
        <begin position="392"/>
        <end position="410"/>
    </location>
</feature>
<dbReference type="PANTHER" id="PTHR11040">
    <property type="entry name" value="ZINC/IRON TRANSPORTER"/>
    <property type="match status" value="1"/>
</dbReference>